<dbReference type="AlphaFoldDB" id="A0A1G8CLZ5"/>
<keyword evidence="1" id="KW-0812">Transmembrane</keyword>
<evidence type="ECO:0000256" key="1">
    <source>
        <dbReference type="SAM" id="Phobius"/>
    </source>
</evidence>
<keyword evidence="1" id="KW-0472">Membrane</keyword>
<dbReference type="Proteomes" id="UP000199274">
    <property type="component" value="Unassembled WGS sequence"/>
</dbReference>
<name>A0A1G8CLZ5_9FLAO</name>
<keyword evidence="3" id="KW-1185">Reference proteome</keyword>
<protein>
    <submittedName>
        <fullName evidence="2">Uncharacterized protein</fullName>
    </submittedName>
</protein>
<proteinExistence type="predicted"/>
<gene>
    <name evidence="2" type="ORF">SAMN04488062_10823</name>
</gene>
<keyword evidence="1" id="KW-1133">Transmembrane helix</keyword>
<evidence type="ECO:0000313" key="3">
    <source>
        <dbReference type="Proteomes" id="UP000199274"/>
    </source>
</evidence>
<accession>A0A1G8CLZ5</accession>
<dbReference type="EMBL" id="FNDB01000008">
    <property type="protein sequence ID" value="SDH46587.1"/>
    <property type="molecule type" value="Genomic_DNA"/>
</dbReference>
<reference evidence="3" key="1">
    <citation type="submission" date="2016-10" db="EMBL/GenBank/DDBJ databases">
        <authorList>
            <person name="Varghese N."/>
            <person name="Submissions S."/>
        </authorList>
    </citation>
    <scope>NUCLEOTIDE SEQUENCE [LARGE SCALE GENOMIC DNA]</scope>
    <source>
        <strain evidence="3">CGMCC 1.2747</strain>
    </source>
</reference>
<feature type="transmembrane region" description="Helical" evidence="1">
    <location>
        <begin position="16"/>
        <end position="34"/>
    </location>
</feature>
<evidence type="ECO:0000313" key="2">
    <source>
        <dbReference type="EMBL" id="SDH46587.1"/>
    </source>
</evidence>
<dbReference type="STRING" id="178355.SAMN04488062_10823"/>
<organism evidence="2 3">
    <name type="scientific">Flavobacterium omnivorum</name>
    <dbReference type="NCBI Taxonomy" id="178355"/>
    <lineage>
        <taxon>Bacteria</taxon>
        <taxon>Pseudomonadati</taxon>
        <taxon>Bacteroidota</taxon>
        <taxon>Flavobacteriia</taxon>
        <taxon>Flavobacteriales</taxon>
        <taxon>Flavobacteriaceae</taxon>
        <taxon>Flavobacterium</taxon>
    </lineage>
</organism>
<sequence>MVDNIKTINFVNNSHYPFLLITYFLILITILKSYQTKLGFKKQVLDYLFLFKYPNKLLKFYPNLSTFDVNLKLTEYQAIRFHY</sequence>